<dbReference type="CDD" id="cd16936">
    <property type="entry name" value="HATPase_RsbW-like"/>
    <property type="match status" value="1"/>
</dbReference>
<evidence type="ECO:0000256" key="1">
    <source>
        <dbReference type="ARBA" id="ARBA00022527"/>
    </source>
</evidence>
<evidence type="ECO:0000259" key="2">
    <source>
        <dbReference type="Pfam" id="PF13581"/>
    </source>
</evidence>
<sequence>MPAASSVSNRPGWYLVPIAQGFRLHLCVSGEALADVRRQIHAFLHELAQPDTVSTAQLLMTELLTNALEACGPHAPVVAVVRVGRTSISLAVHDPDAGHMPPAATAMPGLWAVSGRGLPLVEALGAGPVHAKVTALGKQIICRIPNPAA</sequence>
<proteinExistence type="predicted"/>
<reference evidence="4" key="1">
    <citation type="journal article" date="2019" name="Int. J. Syst. Evol. Microbiol.">
        <title>The Global Catalogue of Microorganisms (GCM) 10K type strain sequencing project: providing services to taxonomists for standard genome sequencing and annotation.</title>
        <authorList>
            <consortium name="The Broad Institute Genomics Platform"/>
            <consortium name="The Broad Institute Genome Sequencing Center for Infectious Disease"/>
            <person name="Wu L."/>
            <person name="Ma J."/>
        </authorList>
    </citation>
    <scope>NUCLEOTIDE SEQUENCE [LARGE SCALE GENOMIC DNA]</scope>
    <source>
        <strain evidence="4">CGMCC 4.1622</strain>
    </source>
</reference>
<organism evidence="3 4">
    <name type="scientific">Kitasatospora cinereorecta</name>
    <dbReference type="NCBI Taxonomy" id="285560"/>
    <lineage>
        <taxon>Bacteria</taxon>
        <taxon>Bacillati</taxon>
        <taxon>Actinomycetota</taxon>
        <taxon>Actinomycetes</taxon>
        <taxon>Kitasatosporales</taxon>
        <taxon>Streptomycetaceae</taxon>
        <taxon>Kitasatospora</taxon>
    </lineage>
</organism>
<dbReference type="Gene3D" id="3.30.565.10">
    <property type="entry name" value="Histidine kinase-like ATPase, C-terminal domain"/>
    <property type="match status" value="1"/>
</dbReference>
<dbReference type="PANTHER" id="PTHR35526">
    <property type="entry name" value="ANTI-SIGMA-F FACTOR RSBW-RELATED"/>
    <property type="match status" value="1"/>
</dbReference>
<gene>
    <name evidence="3" type="ORF">ACFPZF_28880</name>
</gene>
<keyword evidence="3" id="KW-0547">Nucleotide-binding</keyword>
<dbReference type="InterPro" id="IPR003594">
    <property type="entry name" value="HATPase_dom"/>
</dbReference>
<dbReference type="RefSeq" id="WP_346148432.1">
    <property type="nucleotide sequence ID" value="NZ_BAAAUA010000049.1"/>
</dbReference>
<feature type="domain" description="Histidine kinase/HSP90-like ATPase" evidence="2">
    <location>
        <begin position="31"/>
        <end position="124"/>
    </location>
</feature>
<dbReference type="PANTHER" id="PTHR35526:SF3">
    <property type="entry name" value="ANTI-SIGMA-F FACTOR RSBW"/>
    <property type="match status" value="1"/>
</dbReference>
<comment type="caution">
    <text evidence="3">The sequence shown here is derived from an EMBL/GenBank/DDBJ whole genome shotgun (WGS) entry which is preliminary data.</text>
</comment>
<keyword evidence="4" id="KW-1185">Reference proteome</keyword>
<dbReference type="EMBL" id="JBHSOC010000068">
    <property type="protein sequence ID" value="MFC5645351.1"/>
    <property type="molecule type" value="Genomic_DNA"/>
</dbReference>
<keyword evidence="3" id="KW-0067">ATP-binding</keyword>
<keyword evidence="1" id="KW-0418">Kinase</keyword>
<dbReference type="InterPro" id="IPR036890">
    <property type="entry name" value="HATPase_C_sf"/>
</dbReference>
<keyword evidence="1" id="KW-0808">Transferase</keyword>
<dbReference type="Proteomes" id="UP001596066">
    <property type="component" value="Unassembled WGS sequence"/>
</dbReference>
<dbReference type="InterPro" id="IPR050267">
    <property type="entry name" value="Anti-sigma-factor_SerPK"/>
</dbReference>
<name>A0ABW0VI47_9ACTN</name>
<keyword evidence="1" id="KW-0723">Serine/threonine-protein kinase</keyword>
<evidence type="ECO:0000313" key="3">
    <source>
        <dbReference type="EMBL" id="MFC5645351.1"/>
    </source>
</evidence>
<dbReference type="Pfam" id="PF13581">
    <property type="entry name" value="HATPase_c_2"/>
    <property type="match status" value="1"/>
</dbReference>
<accession>A0ABW0VI47</accession>
<dbReference type="GO" id="GO:0005524">
    <property type="term" value="F:ATP binding"/>
    <property type="evidence" value="ECO:0007669"/>
    <property type="project" value="UniProtKB-KW"/>
</dbReference>
<evidence type="ECO:0000313" key="4">
    <source>
        <dbReference type="Proteomes" id="UP001596066"/>
    </source>
</evidence>
<protein>
    <submittedName>
        <fullName evidence="3">ATP-binding protein</fullName>
    </submittedName>
</protein>